<sequence length="111" mass="12637">MKEFKEMEAVSKVNQIRDPKKRNIAKVISVLQTLISSQLIFQTAKQAGSFWYFSWCPNSNNGRRRTQLISTLYKLVPAVAAITNLHHPTRSQQSLCPKIAGGLPFWGLLHR</sequence>
<dbReference type="Proteomes" id="UP001054945">
    <property type="component" value="Unassembled WGS sequence"/>
</dbReference>
<name>A0AAV4MSJ4_CAEEX</name>
<protein>
    <submittedName>
        <fullName evidence="1">Uncharacterized protein</fullName>
    </submittedName>
</protein>
<keyword evidence="2" id="KW-1185">Reference proteome</keyword>
<evidence type="ECO:0000313" key="2">
    <source>
        <dbReference type="Proteomes" id="UP001054945"/>
    </source>
</evidence>
<accession>A0AAV4MSJ4</accession>
<dbReference type="EMBL" id="BPLR01020065">
    <property type="protein sequence ID" value="GIX74396.1"/>
    <property type="molecule type" value="Genomic_DNA"/>
</dbReference>
<dbReference type="AlphaFoldDB" id="A0AAV4MSJ4"/>
<proteinExistence type="predicted"/>
<comment type="caution">
    <text evidence="1">The sequence shown here is derived from an EMBL/GenBank/DDBJ whole genome shotgun (WGS) entry which is preliminary data.</text>
</comment>
<evidence type="ECO:0000313" key="1">
    <source>
        <dbReference type="EMBL" id="GIX74396.1"/>
    </source>
</evidence>
<reference evidence="1 2" key="1">
    <citation type="submission" date="2021-06" db="EMBL/GenBank/DDBJ databases">
        <title>Caerostris extrusa draft genome.</title>
        <authorList>
            <person name="Kono N."/>
            <person name="Arakawa K."/>
        </authorList>
    </citation>
    <scope>NUCLEOTIDE SEQUENCE [LARGE SCALE GENOMIC DNA]</scope>
</reference>
<gene>
    <name evidence="1" type="ORF">CEXT_453281</name>
</gene>
<organism evidence="1 2">
    <name type="scientific">Caerostris extrusa</name>
    <name type="common">Bark spider</name>
    <name type="synonym">Caerostris bankana</name>
    <dbReference type="NCBI Taxonomy" id="172846"/>
    <lineage>
        <taxon>Eukaryota</taxon>
        <taxon>Metazoa</taxon>
        <taxon>Ecdysozoa</taxon>
        <taxon>Arthropoda</taxon>
        <taxon>Chelicerata</taxon>
        <taxon>Arachnida</taxon>
        <taxon>Araneae</taxon>
        <taxon>Araneomorphae</taxon>
        <taxon>Entelegynae</taxon>
        <taxon>Araneoidea</taxon>
        <taxon>Araneidae</taxon>
        <taxon>Caerostris</taxon>
    </lineage>
</organism>